<dbReference type="InterPro" id="IPR021684">
    <property type="entry name" value="WBP1-like"/>
</dbReference>
<feature type="chain" id="PRO_5035465200" evidence="3">
    <location>
        <begin position="21"/>
        <end position="219"/>
    </location>
</feature>
<feature type="transmembrane region" description="Helical" evidence="2">
    <location>
        <begin position="82"/>
        <end position="103"/>
    </location>
</feature>
<proteinExistence type="predicted"/>
<feature type="region of interest" description="Disordered" evidence="1">
    <location>
        <begin position="178"/>
        <end position="219"/>
    </location>
</feature>
<reference evidence="4" key="1">
    <citation type="submission" date="2022-01" db="EMBL/GenBank/DDBJ databases">
        <authorList>
            <person name="Braso-Vives M."/>
        </authorList>
    </citation>
    <scope>NUCLEOTIDE SEQUENCE</scope>
</reference>
<keyword evidence="2" id="KW-0472">Membrane</keyword>
<evidence type="ECO:0000313" key="5">
    <source>
        <dbReference type="Proteomes" id="UP000838412"/>
    </source>
</evidence>
<evidence type="ECO:0000313" key="4">
    <source>
        <dbReference type="EMBL" id="CAH1254738.1"/>
    </source>
</evidence>
<dbReference type="Proteomes" id="UP000838412">
    <property type="component" value="Chromosome 2"/>
</dbReference>
<evidence type="ECO:0000256" key="2">
    <source>
        <dbReference type="SAM" id="Phobius"/>
    </source>
</evidence>
<sequence length="219" mass="24662">MISQVCTLCTLHVFLVIGNATSSCKTTVNRNKMSLGVFLFPLVCSYLPVVRAGYTLCYENKYCPGGYYCCQDRCCAYVWSYWYFWCGLLFLLLTILSGIITVCKRCLAHRRNIQRTRTNGRSGHQMTSYPPPEVSLALPPYTPRTTTTDQRTPALLVASRQEYDNPGLLFDEYLAETRPIRPGEKPPPYSLYPPEYHGDPTSIPSSQLNSGQNNGGQDT</sequence>
<keyword evidence="3" id="KW-0732">Signal</keyword>
<protein>
    <submittedName>
        <fullName evidence="4">Hypp1397 protein</fullName>
    </submittedName>
</protein>
<name>A0A8K0EN46_BRALA</name>
<evidence type="ECO:0000256" key="3">
    <source>
        <dbReference type="SAM" id="SignalP"/>
    </source>
</evidence>
<dbReference type="OrthoDB" id="10056322at2759"/>
<accession>A0A8K0EN46</accession>
<organism evidence="4 5">
    <name type="scientific">Branchiostoma lanceolatum</name>
    <name type="common">Common lancelet</name>
    <name type="synonym">Amphioxus lanceolatum</name>
    <dbReference type="NCBI Taxonomy" id="7740"/>
    <lineage>
        <taxon>Eukaryota</taxon>
        <taxon>Metazoa</taxon>
        <taxon>Chordata</taxon>
        <taxon>Cephalochordata</taxon>
        <taxon>Leptocardii</taxon>
        <taxon>Amphioxiformes</taxon>
        <taxon>Branchiostomatidae</taxon>
        <taxon>Branchiostoma</taxon>
    </lineage>
</organism>
<dbReference type="EMBL" id="OV696687">
    <property type="protein sequence ID" value="CAH1254738.1"/>
    <property type="molecule type" value="Genomic_DNA"/>
</dbReference>
<keyword evidence="2" id="KW-0812">Transmembrane</keyword>
<feature type="compositionally biased region" description="Polar residues" evidence="1">
    <location>
        <begin position="202"/>
        <end position="219"/>
    </location>
</feature>
<dbReference type="AlphaFoldDB" id="A0A8K0EN46"/>
<gene>
    <name evidence="4" type="primary">Hypp1397</name>
    <name evidence="4" type="ORF">BLAG_LOCUS14028</name>
</gene>
<keyword evidence="2" id="KW-1133">Transmembrane helix</keyword>
<dbReference type="Pfam" id="PF11669">
    <property type="entry name" value="WBP-1"/>
    <property type="match status" value="1"/>
</dbReference>
<evidence type="ECO:0000256" key="1">
    <source>
        <dbReference type="SAM" id="MobiDB-lite"/>
    </source>
</evidence>
<feature type="signal peptide" evidence="3">
    <location>
        <begin position="1"/>
        <end position="20"/>
    </location>
</feature>
<keyword evidence="5" id="KW-1185">Reference proteome</keyword>